<reference evidence="1 2" key="1">
    <citation type="submission" date="2021-04" db="EMBL/GenBank/DDBJ databases">
        <title>Complete genome sequencing of Allochromatium tepidum strain NZ.</title>
        <authorList>
            <person name="Tsukatani Y."/>
            <person name="Mori H."/>
        </authorList>
    </citation>
    <scope>NUCLEOTIDE SEQUENCE [LARGE SCALE GENOMIC DNA]</scope>
    <source>
        <strain evidence="1 2">NZ</strain>
    </source>
</reference>
<dbReference type="PANTHER" id="PTHR43975">
    <property type="entry name" value="ZGC:101858"/>
    <property type="match status" value="1"/>
</dbReference>
<dbReference type="InterPro" id="IPR036291">
    <property type="entry name" value="NAD(P)-bd_dom_sf"/>
</dbReference>
<dbReference type="Proteomes" id="UP000680679">
    <property type="component" value="Chromosome"/>
</dbReference>
<organism evidence="1 2">
    <name type="scientific">Allochromatium tepidum</name>
    <dbReference type="NCBI Taxonomy" id="553982"/>
    <lineage>
        <taxon>Bacteria</taxon>
        <taxon>Pseudomonadati</taxon>
        <taxon>Pseudomonadota</taxon>
        <taxon>Gammaproteobacteria</taxon>
        <taxon>Chromatiales</taxon>
        <taxon>Chromatiaceae</taxon>
        <taxon>Allochromatium</taxon>
    </lineage>
</organism>
<keyword evidence="2" id="KW-1185">Reference proteome</keyword>
<dbReference type="PRINTS" id="PR00081">
    <property type="entry name" value="GDHRDH"/>
</dbReference>
<accession>A0ABN6GBK7</accession>
<protein>
    <submittedName>
        <fullName evidence="1">Gluconate 5-dehydrogenase</fullName>
    </submittedName>
</protein>
<sequence length="245" mass="26652">MDYALITGSSNGLGYCIAETFSRHGIAPILTGRNPKSLDIAAQSIQKISGLTPISFAGNLTDEYAPADLYQFVCDQGVIPRYIIHNLGGGIQGDCKNPPLCVLRKSFRLNFEVSVEINSIFYDDLKKTSAKIVHIGSTSSLHHDAPPSYLTSKSAIVPYVKNAARSFAKDGLTIFAVLPGMLDHPGSYVDRLRIGDPDRHDRFLEKMTYGQFVPSIEVAHYIVSLCLVDSNMINGSIITIDGGVD</sequence>
<dbReference type="RefSeq" id="WP_213378421.1">
    <property type="nucleotide sequence ID" value="NZ_AP024563.1"/>
</dbReference>
<dbReference type="PANTHER" id="PTHR43975:SF2">
    <property type="entry name" value="EG:BACR7A4.14 PROTEIN-RELATED"/>
    <property type="match status" value="1"/>
</dbReference>
<dbReference type="CDD" id="cd05233">
    <property type="entry name" value="SDR_c"/>
    <property type="match status" value="1"/>
</dbReference>
<dbReference type="EMBL" id="AP024563">
    <property type="protein sequence ID" value="BCU07298.1"/>
    <property type="molecule type" value="Genomic_DNA"/>
</dbReference>
<gene>
    <name evidence="1" type="ORF">Atep_19750</name>
</gene>
<proteinExistence type="predicted"/>
<dbReference type="Pfam" id="PF13561">
    <property type="entry name" value="adh_short_C2"/>
    <property type="match status" value="1"/>
</dbReference>
<dbReference type="SUPFAM" id="SSF51735">
    <property type="entry name" value="NAD(P)-binding Rossmann-fold domains"/>
    <property type="match status" value="1"/>
</dbReference>
<dbReference type="Gene3D" id="3.40.50.720">
    <property type="entry name" value="NAD(P)-binding Rossmann-like Domain"/>
    <property type="match status" value="1"/>
</dbReference>
<dbReference type="InterPro" id="IPR002347">
    <property type="entry name" value="SDR_fam"/>
</dbReference>
<evidence type="ECO:0000313" key="1">
    <source>
        <dbReference type="EMBL" id="BCU07298.1"/>
    </source>
</evidence>
<evidence type="ECO:0000313" key="2">
    <source>
        <dbReference type="Proteomes" id="UP000680679"/>
    </source>
</evidence>
<name>A0ABN6GBK7_9GAMM</name>